<feature type="compositionally biased region" description="Basic and acidic residues" evidence="2">
    <location>
        <begin position="312"/>
        <end position="322"/>
    </location>
</feature>
<reference evidence="5 6" key="1">
    <citation type="journal article" date="2017" name="Curr. Biol.">
        <title>Genome architecture and evolution of a unichromosomal asexual nematode.</title>
        <authorList>
            <person name="Fradin H."/>
            <person name="Zegar C."/>
            <person name="Gutwein M."/>
            <person name="Lucas J."/>
            <person name="Kovtun M."/>
            <person name="Corcoran D."/>
            <person name="Baugh L.R."/>
            <person name="Kiontke K."/>
            <person name="Gunsalus K."/>
            <person name="Fitch D.H."/>
            <person name="Piano F."/>
        </authorList>
    </citation>
    <scope>NUCLEOTIDE SEQUENCE [LARGE SCALE GENOMIC DNA]</scope>
    <source>
        <strain evidence="5">PF1309</strain>
    </source>
</reference>
<dbReference type="SUPFAM" id="SSF57567">
    <property type="entry name" value="Serine protease inhibitors"/>
    <property type="match status" value="2"/>
</dbReference>
<dbReference type="Gene3D" id="2.10.25.10">
    <property type="entry name" value="Laminin"/>
    <property type="match status" value="2"/>
</dbReference>
<organism evidence="5 6">
    <name type="scientific">Diploscapter pachys</name>
    <dbReference type="NCBI Taxonomy" id="2018661"/>
    <lineage>
        <taxon>Eukaryota</taxon>
        <taxon>Metazoa</taxon>
        <taxon>Ecdysozoa</taxon>
        <taxon>Nematoda</taxon>
        <taxon>Chromadorea</taxon>
        <taxon>Rhabditida</taxon>
        <taxon>Rhabditina</taxon>
        <taxon>Rhabditomorpha</taxon>
        <taxon>Rhabditoidea</taxon>
        <taxon>Rhabditidae</taxon>
        <taxon>Diploscapter</taxon>
    </lineage>
</organism>
<dbReference type="OrthoDB" id="5869849at2759"/>
<dbReference type="EMBL" id="LIAE01010413">
    <property type="protein sequence ID" value="PAV61435.1"/>
    <property type="molecule type" value="Genomic_DNA"/>
</dbReference>
<dbReference type="Pfam" id="PF01826">
    <property type="entry name" value="TIL"/>
    <property type="match status" value="2"/>
</dbReference>
<evidence type="ECO:0000313" key="5">
    <source>
        <dbReference type="EMBL" id="PAV61435.1"/>
    </source>
</evidence>
<feature type="domain" description="TIL" evidence="4">
    <location>
        <begin position="26"/>
        <end position="80"/>
    </location>
</feature>
<dbReference type="STRING" id="2018661.A0A2A2JIE1"/>
<dbReference type="AlphaFoldDB" id="A0A2A2JIE1"/>
<protein>
    <recommendedName>
        <fullName evidence="4">TIL domain-containing protein</fullName>
    </recommendedName>
</protein>
<feature type="domain" description="TIL" evidence="4">
    <location>
        <begin position="220"/>
        <end position="277"/>
    </location>
</feature>
<accession>A0A2A2JIE1</accession>
<feature type="region of interest" description="Disordered" evidence="2">
    <location>
        <begin position="296"/>
        <end position="351"/>
    </location>
</feature>
<evidence type="ECO:0000256" key="1">
    <source>
        <dbReference type="ARBA" id="ARBA00022900"/>
    </source>
</evidence>
<keyword evidence="1" id="KW-0646">Protease inhibitor</keyword>
<evidence type="ECO:0000256" key="2">
    <source>
        <dbReference type="SAM" id="MobiDB-lite"/>
    </source>
</evidence>
<sequence length="351" mass="39353">MRTGTSVQIIWLTFFAIGCLSQSQRCPPYEVYNTCGTACEPSCDNPYPGACTKQCVIGCQCEKGYFRNKASNGCVPLNQCPATIRTTTRRPSTSRRTLRTRPTTRRTTSTPVLTACYNVNCAANRTTCAIVRSISCARPRPSYPPFPTWGGPSPYYPRPYPDYQRPVPPCPQKRMCVRKNACIDRHCPINTRCVLQEVTCIAPPCDPIAICVPSSNNNQCGKNEVYKECGLPSYCERSCSKMSTTVACPAICGPPSCQCMSGYYRDKEGRCVPQLVCYLQILIDVLMENDSSQQRSSVDYMQDEGASQEFQEWSREEIDENRPYPGPQPDPWISKRQVEDSKDLDQSDESM</sequence>
<comment type="caution">
    <text evidence="5">The sequence shown here is derived from an EMBL/GenBank/DDBJ whole genome shotgun (WGS) entry which is preliminary data.</text>
</comment>
<feature type="compositionally biased region" description="Basic and acidic residues" evidence="2">
    <location>
        <begin position="336"/>
        <end position="345"/>
    </location>
</feature>
<keyword evidence="6" id="KW-1185">Reference proteome</keyword>
<dbReference type="Proteomes" id="UP000218231">
    <property type="component" value="Unassembled WGS sequence"/>
</dbReference>
<dbReference type="PROSITE" id="PS51257">
    <property type="entry name" value="PROKAR_LIPOPROTEIN"/>
    <property type="match status" value="1"/>
</dbReference>
<gene>
    <name evidence="5" type="ORF">WR25_01772</name>
</gene>
<keyword evidence="1" id="KW-0722">Serine protease inhibitor</keyword>
<proteinExistence type="predicted"/>
<keyword evidence="3" id="KW-0732">Signal</keyword>
<dbReference type="CDD" id="cd19941">
    <property type="entry name" value="TIL"/>
    <property type="match status" value="2"/>
</dbReference>
<dbReference type="InterPro" id="IPR002919">
    <property type="entry name" value="TIL_dom"/>
</dbReference>
<evidence type="ECO:0000256" key="3">
    <source>
        <dbReference type="SAM" id="SignalP"/>
    </source>
</evidence>
<dbReference type="InterPro" id="IPR036084">
    <property type="entry name" value="Ser_inhib-like_sf"/>
</dbReference>
<name>A0A2A2JIE1_9BILA</name>
<feature type="signal peptide" evidence="3">
    <location>
        <begin position="1"/>
        <end position="21"/>
    </location>
</feature>
<feature type="chain" id="PRO_5012064636" description="TIL domain-containing protein" evidence="3">
    <location>
        <begin position="22"/>
        <end position="351"/>
    </location>
</feature>
<evidence type="ECO:0000259" key="4">
    <source>
        <dbReference type="Pfam" id="PF01826"/>
    </source>
</evidence>
<dbReference type="GO" id="GO:0004867">
    <property type="term" value="F:serine-type endopeptidase inhibitor activity"/>
    <property type="evidence" value="ECO:0007669"/>
    <property type="project" value="UniProtKB-KW"/>
</dbReference>
<evidence type="ECO:0000313" key="6">
    <source>
        <dbReference type="Proteomes" id="UP000218231"/>
    </source>
</evidence>